<dbReference type="OrthoDB" id="73875at2759"/>
<evidence type="ECO:0000256" key="9">
    <source>
        <dbReference type="ARBA" id="ARBA00023295"/>
    </source>
</evidence>
<dbReference type="PROSITE" id="PS00026">
    <property type="entry name" value="CHIT_BIND_I_1"/>
    <property type="match status" value="1"/>
</dbReference>
<evidence type="ECO:0000313" key="17">
    <source>
        <dbReference type="Proteomes" id="UP000324241"/>
    </source>
</evidence>
<evidence type="ECO:0000256" key="4">
    <source>
        <dbReference type="ARBA" id="ARBA00022669"/>
    </source>
</evidence>
<feature type="domain" description="Chitin-binding type-1" evidence="14">
    <location>
        <begin position="94"/>
        <end position="148"/>
    </location>
</feature>
<comment type="similarity">
    <text evidence="2">Belongs to the glycosyl hydrolase 18 family. Chitinase class V subfamily.</text>
</comment>
<dbReference type="InterPro" id="IPR050314">
    <property type="entry name" value="Glycosyl_Hydrlase_18"/>
</dbReference>
<feature type="signal peptide" evidence="13">
    <location>
        <begin position="1"/>
        <end position="23"/>
    </location>
</feature>
<comment type="caution">
    <text evidence="16">The sequence shown here is derived from an EMBL/GenBank/DDBJ whole genome shotgun (WGS) entry which is preliminary data.</text>
</comment>
<dbReference type="PROSITE" id="PS01095">
    <property type="entry name" value="GH18_1"/>
    <property type="match status" value="1"/>
</dbReference>
<name>A0A5M9MSS9_9EURO</name>
<dbReference type="InterPro" id="IPR001579">
    <property type="entry name" value="Glyco_hydro_18_chit_AS"/>
</dbReference>
<keyword evidence="4 11" id="KW-0147">Chitin-binding</keyword>
<dbReference type="InterPro" id="IPR001223">
    <property type="entry name" value="Glyco_hydro18_cat"/>
</dbReference>
<dbReference type="GO" id="GO:0008061">
    <property type="term" value="F:chitin binding"/>
    <property type="evidence" value="ECO:0007669"/>
    <property type="project" value="UniProtKB-UniRule"/>
</dbReference>
<dbReference type="GO" id="GO:0006032">
    <property type="term" value="P:chitin catabolic process"/>
    <property type="evidence" value="ECO:0007669"/>
    <property type="project" value="UniProtKB-KW"/>
</dbReference>
<evidence type="ECO:0000256" key="1">
    <source>
        <dbReference type="ARBA" id="ARBA00000822"/>
    </source>
</evidence>
<feature type="disulfide bond" evidence="11">
    <location>
        <begin position="36"/>
        <end position="50"/>
    </location>
</feature>
<dbReference type="GeneID" id="54325574"/>
<keyword evidence="13" id="KW-0732">Signal</keyword>
<keyword evidence="5 12" id="KW-0378">Hydrolase</keyword>
<dbReference type="Gene3D" id="3.20.20.80">
    <property type="entry name" value="Glycosidases"/>
    <property type="match status" value="1"/>
</dbReference>
<evidence type="ECO:0000256" key="5">
    <source>
        <dbReference type="ARBA" id="ARBA00022801"/>
    </source>
</evidence>
<dbReference type="SUPFAM" id="SSF54556">
    <property type="entry name" value="Chitinase insertion domain"/>
    <property type="match status" value="1"/>
</dbReference>
<dbReference type="InterPro" id="IPR018371">
    <property type="entry name" value="Chitin-binding_1_CS"/>
</dbReference>
<feature type="domain" description="GH18" evidence="15">
    <location>
        <begin position="153"/>
        <end position="509"/>
    </location>
</feature>
<dbReference type="InterPro" id="IPR036861">
    <property type="entry name" value="Endochitinase-like_sf"/>
</dbReference>
<keyword evidence="10" id="KW-0624">Polysaccharide degradation</keyword>
<evidence type="ECO:0000256" key="12">
    <source>
        <dbReference type="RuleBase" id="RU000489"/>
    </source>
</evidence>
<dbReference type="Gene3D" id="3.30.60.10">
    <property type="entry name" value="Endochitinase-like"/>
    <property type="match status" value="2"/>
</dbReference>
<dbReference type="GO" id="GO:0000272">
    <property type="term" value="P:polysaccharide catabolic process"/>
    <property type="evidence" value="ECO:0007669"/>
    <property type="project" value="UniProtKB-KW"/>
</dbReference>
<keyword evidence="11" id="KW-1015">Disulfide bond</keyword>
<evidence type="ECO:0000256" key="6">
    <source>
        <dbReference type="ARBA" id="ARBA00023024"/>
    </source>
</evidence>
<evidence type="ECO:0000256" key="3">
    <source>
        <dbReference type="ARBA" id="ARBA00012729"/>
    </source>
</evidence>
<dbReference type="Pfam" id="PF00704">
    <property type="entry name" value="Glyco_hydro_18"/>
    <property type="match status" value="1"/>
</dbReference>
<dbReference type="Proteomes" id="UP000324241">
    <property type="component" value="Unassembled WGS sequence"/>
</dbReference>
<dbReference type="GO" id="GO:0008843">
    <property type="term" value="F:endochitinase activity"/>
    <property type="evidence" value="ECO:0007669"/>
    <property type="project" value="UniProtKB-EC"/>
</dbReference>
<dbReference type="PANTHER" id="PTHR11177:SF402">
    <property type="entry name" value="CHITINASE"/>
    <property type="match status" value="1"/>
</dbReference>
<comment type="catalytic activity">
    <reaction evidence="1">
        <text>Random endo-hydrolysis of N-acetyl-beta-D-glucosaminide (1-&gt;4)-beta-linkages in chitin and chitodextrins.</text>
        <dbReference type="EC" id="3.2.1.14"/>
    </reaction>
</comment>
<dbReference type="SUPFAM" id="SSF51445">
    <property type="entry name" value="(Trans)glycosidases"/>
    <property type="match status" value="1"/>
</dbReference>
<dbReference type="PROSITE" id="PS50941">
    <property type="entry name" value="CHIT_BIND_I_2"/>
    <property type="match status" value="2"/>
</dbReference>
<organism evidence="16 17">
    <name type="scientific">Aspergillus tanneri</name>
    <dbReference type="NCBI Taxonomy" id="1220188"/>
    <lineage>
        <taxon>Eukaryota</taxon>
        <taxon>Fungi</taxon>
        <taxon>Dikarya</taxon>
        <taxon>Ascomycota</taxon>
        <taxon>Pezizomycotina</taxon>
        <taxon>Eurotiomycetes</taxon>
        <taxon>Eurotiomycetidae</taxon>
        <taxon>Eurotiales</taxon>
        <taxon>Aspergillaceae</taxon>
        <taxon>Aspergillus</taxon>
        <taxon>Aspergillus subgen. Circumdati</taxon>
    </lineage>
</organism>
<comment type="caution">
    <text evidence="11">Lacks conserved residue(s) required for the propagation of feature annotation.</text>
</comment>
<dbReference type="InterPro" id="IPR001002">
    <property type="entry name" value="Chitin-bd_1"/>
</dbReference>
<keyword evidence="8" id="KW-0119">Carbohydrate metabolism</keyword>
<evidence type="ECO:0000256" key="2">
    <source>
        <dbReference type="ARBA" id="ARBA00008682"/>
    </source>
</evidence>
<dbReference type="VEuPathDB" id="FungiDB:EYZ11_010063"/>
<dbReference type="PANTHER" id="PTHR11177">
    <property type="entry name" value="CHITINASE"/>
    <property type="match status" value="1"/>
</dbReference>
<dbReference type="CDD" id="cd00035">
    <property type="entry name" value="ChtBD1"/>
    <property type="match status" value="1"/>
</dbReference>
<dbReference type="AlphaFoldDB" id="A0A5M9MSS9"/>
<dbReference type="InterPro" id="IPR011583">
    <property type="entry name" value="Chitinase_II/V-like_cat"/>
</dbReference>
<gene>
    <name evidence="16" type="ORF">ATNIH1004_002872</name>
</gene>
<keyword evidence="9 12" id="KW-0326">Glycosidase</keyword>
<dbReference type="PROSITE" id="PS51910">
    <property type="entry name" value="GH18_2"/>
    <property type="match status" value="1"/>
</dbReference>
<dbReference type="InterPro" id="IPR029070">
    <property type="entry name" value="Chitinase_insertion_sf"/>
</dbReference>
<dbReference type="Pfam" id="PF00187">
    <property type="entry name" value="Chitin_bind_1"/>
    <property type="match status" value="1"/>
</dbReference>
<dbReference type="EMBL" id="QUQM01000001">
    <property type="protein sequence ID" value="KAA8650191.1"/>
    <property type="molecule type" value="Genomic_DNA"/>
</dbReference>
<keyword evidence="6" id="KW-0146">Chitin degradation</keyword>
<keyword evidence="7" id="KW-0843">Virulence</keyword>
<feature type="disulfide bond" evidence="11">
    <location>
        <begin position="54"/>
        <end position="58"/>
    </location>
</feature>
<evidence type="ECO:0000256" key="8">
    <source>
        <dbReference type="ARBA" id="ARBA00023277"/>
    </source>
</evidence>
<accession>A0A5M9MSS9</accession>
<evidence type="ECO:0000256" key="10">
    <source>
        <dbReference type="ARBA" id="ARBA00023326"/>
    </source>
</evidence>
<sequence>MSEYHRLLAVFVLLCCLALSVLAQECSKDKPCATGCCSKDGFCGTTPDHCGEGCVANCDFKLACDANNPCEIGCCSKFGFCGLGPEFCAKDICVSGCGRKGECDHGWGLKWSEKSRCPLNVCCSDFGFCGTTKEFCGNTTVKHETCSKDRYLTRVVGYFEGWASRRPCNDFWPEQIPLGVYSHINFAFATIKPDTYEVLPSDNRDVKLYERLVALKKYDKDMKIFIALGGWTFNDPGPTATIFSDLAASEEKQKKFFKSLVSFMSTYGFDGVDLDWEYPEDIDRNGRPQDYKNFPKFMANLKKTLNQTPGRNELSITLPASYWYLQHFDLKALSKHITFFNIMSYDMHGTWDQGNKWTGSYLNAHTNLTEIKNSLDLLWRNDVDGGQVVMGLAFYGRAYTVKGCMDPGCVYASGGTAGVCSHEAGVLLNNEIVEIIREKDLKPKLYKDAAVKVVHWDDQWVSYDDRETLGIKAEFARTQCLSGVMVWAISHDTDTADFSHDLAKVTNRQVTLQRQEKDEEDYITEKMTINQCYWSNCGAPCPANWKMIKRIDKWSRKDEYMMDSTACHGAGTRSFCCPPESIPECGWYSHNNGNCKSGCPSGMIEIGSTQAGCKHEEHQTACCTVKDSSSKALASMNLYDTCEWASYPQCDKGVCSGSKSTVLGASGTGSGDVYCYPGDFMGPEWPRRHLTERKYCCNTEDKTSRFENCEWFKGWGLVSGGQRCASGCPPGKMRVAMDSYNWGCYKSGARAYCCDPVSYTEVKTPSEHLQAFSKAINNWLSTPSCTEEPTLEGSLEKRAAGCKTKHYKAYADAWDVVKKYFPHLGADDLLPWIHSNKTYPEYKSNGPRKTAKYIVEFPAMWNEMVGETDRTIWCLEDLCDQGEFCNSDAEEHDPALTQREVQWNEQRDVLVRLEKRAKAKKLTFECKDKDGTVHKVTYTRSAYPGGSEWALTTAAARQAVDLDQREMCVNTRVRERPLREGENVPHNVQLNTEHVIEIKLINEFLEWAQNDPKCDVDCDLIVNFLNKEVIINAPSVPGGTNPKMPLNRIMEELGSMNNRDVFRLLRESVNRVKGDLWGLKNPPGPDSKYHDSWDNMISRGDYRSTLQMLRNTIAVFRYQNNPAVRRRFQMVFNGITTELRRTSEAYKAATGKDVNLEDCWRRFFQERIDQTVRNARDFVRAGIHEMRQRWLPSRNPNDENWVNLCVQLIELLNSLQMDSLRYIFMEGFK</sequence>
<evidence type="ECO:0000259" key="14">
    <source>
        <dbReference type="PROSITE" id="PS50941"/>
    </source>
</evidence>
<dbReference type="InterPro" id="IPR017853">
    <property type="entry name" value="GH"/>
</dbReference>
<dbReference type="Gene3D" id="3.10.50.10">
    <property type="match status" value="1"/>
</dbReference>
<evidence type="ECO:0000259" key="15">
    <source>
        <dbReference type="PROSITE" id="PS51910"/>
    </source>
</evidence>
<protein>
    <recommendedName>
        <fullName evidence="3">chitinase</fullName>
        <ecNumber evidence="3">3.2.1.14</ecNumber>
    </recommendedName>
</protein>
<dbReference type="EC" id="3.2.1.14" evidence="3"/>
<reference evidence="16 17" key="1">
    <citation type="submission" date="2019-08" db="EMBL/GenBank/DDBJ databases">
        <title>The genome sequence of a newly discovered highly antifungal drug resistant Aspergillus species, Aspergillus tanneri NIH 1004.</title>
        <authorList>
            <person name="Mounaud S."/>
            <person name="Singh I."/>
            <person name="Joardar V."/>
            <person name="Pakala S."/>
            <person name="Pakala S."/>
            <person name="Venepally P."/>
            <person name="Chung J.K."/>
            <person name="Losada L."/>
            <person name="Nierman W.C."/>
        </authorList>
    </citation>
    <scope>NUCLEOTIDE SEQUENCE [LARGE SCALE GENOMIC DNA]</scope>
    <source>
        <strain evidence="16 17">NIH1004</strain>
    </source>
</reference>
<feature type="chain" id="PRO_5024440147" description="chitinase" evidence="13">
    <location>
        <begin position="24"/>
        <end position="1229"/>
    </location>
</feature>
<feature type="domain" description="Chitin-binding type-1" evidence="14">
    <location>
        <begin position="23"/>
        <end position="60"/>
    </location>
</feature>
<dbReference type="SMART" id="SM00270">
    <property type="entry name" value="ChtBD1"/>
    <property type="match status" value="3"/>
</dbReference>
<dbReference type="RefSeq" id="XP_033429552.1">
    <property type="nucleotide sequence ID" value="XM_033567557.1"/>
</dbReference>
<evidence type="ECO:0000313" key="16">
    <source>
        <dbReference type="EMBL" id="KAA8650191.1"/>
    </source>
</evidence>
<feature type="disulfide bond" evidence="11">
    <location>
        <begin position="122"/>
        <end position="136"/>
    </location>
</feature>
<dbReference type="SUPFAM" id="SSF57016">
    <property type="entry name" value="Plant lectins/antimicrobial peptides"/>
    <property type="match status" value="2"/>
</dbReference>
<evidence type="ECO:0000256" key="11">
    <source>
        <dbReference type="PROSITE-ProRule" id="PRU00261"/>
    </source>
</evidence>
<dbReference type="SMART" id="SM00636">
    <property type="entry name" value="Glyco_18"/>
    <property type="match status" value="1"/>
</dbReference>
<evidence type="ECO:0000256" key="13">
    <source>
        <dbReference type="SAM" id="SignalP"/>
    </source>
</evidence>
<feature type="disulfide bond" evidence="11">
    <location>
        <begin position="117"/>
        <end position="129"/>
    </location>
</feature>
<evidence type="ECO:0000256" key="7">
    <source>
        <dbReference type="ARBA" id="ARBA00023026"/>
    </source>
</evidence>
<proteinExistence type="inferred from homology"/>